<proteinExistence type="predicted"/>
<dbReference type="EnsemblMetazoa" id="AATE004174-RA">
    <property type="protein sequence ID" value="AATE004174-PA.1"/>
    <property type="gene ID" value="AATE004174"/>
</dbReference>
<reference evidence="1" key="1">
    <citation type="submission" date="2022-08" db="UniProtKB">
        <authorList>
            <consortium name="EnsemblMetazoa"/>
        </authorList>
    </citation>
    <scope>IDENTIFICATION</scope>
    <source>
        <strain evidence="1">EBRO</strain>
    </source>
</reference>
<evidence type="ECO:0000313" key="1">
    <source>
        <dbReference type="EnsemblMetazoa" id="AATE004174-PA.1"/>
    </source>
</evidence>
<protein>
    <submittedName>
        <fullName evidence="1">Uncharacterized protein</fullName>
    </submittedName>
</protein>
<dbReference type="VEuPathDB" id="VectorBase:AATE004174"/>
<dbReference type="AlphaFoldDB" id="A0A182IRM7"/>
<sequence>MHPKTNSLSLRLLTPFTRMWIGEGDHEREGWLFTFVNAYLEAALGAEHQLTVEREVLATIDRLDAELAQDGDKDGLGFERPELLANAVARPGTERDVGERVATGAALRQEVVRIEPVRVAHLGQLAHRGRTGAVTAQHRVDLGDGALLHRRLRAQEEQRPGDGGRGGIVPAQNERVHLLADVGVGQDAPSIGRLYQQVQEGELLACPSRPTRSVVVVGVEVAASFRRANHCPPLADHTVREIVQDVEAPSLLPVLACAPEDGVRV</sequence>
<accession>A0A182IRM7</accession>
<organism evidence="1">
    <name type="scientific">Anopheles atroparvus</name>
    <name type="common">European mosquito</name>
    <dbReference type="NCBI Taxonomy" id="41427"/>
    <lineage>
        <taxon>Eukaryota</taxon>
        <taxon>Metazoa</taxon>
        <taxon>Ecdysozoa</taxon>
        <taxon>Arthropoda</taxon>
        <taxon>Hexapoda</taxon>
        <taxon>Insecta</taxon>
        <taxon>Pterygota</taxon>
        <taxon>Neoptera</taxon>
        <taxon>Endopterygota</taxon>
        <taxon>Diptera</taxon>
        <taxon>Nematocera</taxon>
        <taxon>Culicoidea</taxon>
        <taxon>Culicidae</taxon>
        <taxon>Anophelinae</taxon>
        <taxon>Anopheles</taxon>
    </lineage>
</organism>
<name>A0A182IRM7_ANOAO</name>